<sequence>MGARIFVHLPKTGYAGVGEVTGEAAPYTETVLEVDGEQRRFTDLDLEGAYTRPGEQEDENLLEHIVPVRWLRTRSREDAVWRLGFFANQNSACRFRNSETLTRLREEFGLED</sequence>
<dbReference type="EMBL" id="CP099837">
    <property type="protein sequence ID" value="USY17448.1"/>
    <property type="molecule type" value="Genomic_DNA"/>
</dbReference>
<gene>
    <name evidence="1" type="ORF">NE857_19095</name>
</gene>
<dbReference type="Proteomes" id="UP001055940">
    <property type="component" value="Chromosome"/>
</dbReference>
<protein>
    <submittedName>
        <fullName evidence="1">Uncharacterized protein</fullName>
    </submittedName>
</protein>
<evidence type="ECO:0000313" key="2">
    <source>
        <dbReference type="Proteomes" id="UP001055940"/>
    </source>
</evidence>
<keyword evidence="2" id="KW-1185">Reference proteome</keyword>
<name>A0ABY5D1N7_9ACTN</name>
<proteinExistence type="predicted"/>
<evidence type="ECO:0000313" key="1">
    <source>
        <dbReference type="EMBL" id="USY17448.1"/>
    </source>
</evidence>
<reference evidence="1" key="1">
    <citation type="submission" date="2022-06" db="EMBL/GenBank/DDBJ databases">
        <authorList>
            <person name="Ping M."/>
        </authorList>
    </citation>
    <scope>NUCLEOTIDE SEQUENCE</scope>
    <source>
        <strain evidence="1">JCM11759T</strain>
    </source>
</reference>
<organism evidence="1 2">
    <name type="scientific">Nocardiopsis exhalans</name>
    <dbReference type="NCBI Taxonomy" id="163604"/>
    <lineage>
        <taxon>Bacteria</taxon>
        <taxon>Bacillati</taxon>
        <taxon>Actinomycetota</taxon>
        <taxon>Actinomycetes</taxon>
        <taxon>Streptosporangiales</taxon>
        <taxon>Nocardiopsidaceae</taxon>
        <taxon>Nocardiopsis</taxon>
    </lineage>
</organism>
<accession>A0ABY5D1N7</accession>
<dbReference type="RefSeq" id="WP_254417018.1">
    <property type="nucleotide sequence ID" value="NZ_BAAAJB010000069.1"/>
</dbReference>